<protein>
    <submittedName>
        <fullName evidence="1">Uncharacterized protein</fullName>
    </submittedName>
</protein>
<sequence length="76" mass="8795">FCKIYATWNLKITSSTLPSNIASIFSGLRHAKKMEVLSMFYCRVLERPGGPLSAVVGLKDRWIIEKYILFNYYLTM</sequence>
<feature type="non-terminal residue" evidence="1">
    <location>
        <position position="76"/>
    </location>
</feature>
<organism evidence="1 2">
    <name type="scientific">Diploptera punctata</name>
    <name type="common">Pacific beetle cockroach</name>
    <dbReference type="NCBI Taxonomy" id="6984"/>
    <lineage>
        <taxon>Eukaryota</taxon>
        <taxon>Metazoa</taxon>
        <taxon>Ecdysozoa</taxon>
        <taxon>Arthropoda</taxon>
        <taxon>Hexapoda</taxon>
        <taxon>Insecta</taxon>
        <taxon>Pterygota</taxon>
        <taxon>Neoptera</taxon>
        <taxon>Polyneoptera</taxon>
        <taxon>Dictyoptera</taxon>
        <taxon>Blattodea</taxon>
        <taxon>Blaberoidea</taxon>
        <taxon>Blaberidae</taxon>
        <taxon>Diplopterinae</taxon>
        <taxon>Diploptera</taxon>
    </lineage>
</organism>
<gene>
    <name evidence="1" type="ORF">L9F63_008483</name>
</gene>
<name>A0AAD8E1P3_DIPPU</name>
<keyword evidence="2" id="KW-1185">Reference proteome</keyword>
<feature type="non-terminal residue" evidence="1">
    <location>
        <position position="1"/>
    </location>
</feature>
<dbReference type="AlphaFoldDB" id="A0AAD8E1P3"/>
<proteinExistence type="predicted"/>
<evidence type="ECO:0000313" key="1">
    <source>
        <dbReference type="EMBL" id="KAJ9574150.1"/>
    </source>
</evidence>
<accession>A0AAD8E1P3</accession>
<reference evidence="1" key="1">
    <citation type="journal article" date="2023" name="IScience">
        <title>Live-bearing cockroach genome reveals convergent evolutionary mechanisms linked to viviparity in insects and beyond.</title>
        <authorList>
            <person name="Fouks B."/>
            <person name="Harrison M.C."/>
            <person name="Mikhailova A.A."/>
            <person name="Marchal E."/>
            <person name="English S."/>
            <person name="Carruthers M."/>
            <person name="Jennings E.C."/>
            <person name="Chiamaka E.L."/>
            <person name="Frigard R.A."/>
            <person name="Pippel M."/>
            <person name="Attardo G.M."/>
            <person name="Benoit J.B."/>
            <person name="Bornberg-Bauer E."/>
            <person name="Tobe S.S."/>
        </authorList>
    </citation>
    <scope>NUCLEOTIDE SEQUENCE</scope>
    <source>
        <strain evidence="1">Stay&amp;Tobe</strain>
    </source>
</reference>
<reference evidence="1" key="2">
    <citation type="submission" date="2023-05" db="EMBL/GenBank/DDBJ databases">
        <authorList>
            <person name="Fouks B."/>
        </authorList>
    </citation>
    <scope>NUCLEOTIDE SEQUENCE</scope>
    <source>
        <strain evidence="1">Stay&amp;Tobe</strain>
        <tissue evidence="1">Testes</tissue>
    </source>
</reference>
<evidence type="ECO:0000313" key="2">
    <source>
        <dbReference type="Proteomes" id="UP001233999"/>
    </source>
</evidence>
<dbReference type="EMBL" id="JASPKZ010010653">
    <property type="protein sequence ID" value="KAJ9574150.1"/>
    <property type="molecule type" value="Genomic_DNA"/>
</dbReference>
<comment type="caution">
    <text evidence="1">The sequence shown here is derived from an EMBL/GenBank/DDBJ whole genome shotgun (WGS) entry which is preliminary data.</text>
</comment>
<dbReference type="Proteomes" id="UP001233999">
    <property type="component" value="Unassembled WGS sequence"/>
</dbReference>